<dbReference type="Gene3D" id="3.20.20.30">
    <property type="entry name" value="Luciferase-like domain"/>
    <property type="match status" value="1"/>
</dbReference>
<dbReference type="EMBL" id="SDJQ01000008">
    <property type="protein sequence ID" value="RXR35255.1"/>
    <property type="molecule type" value="Genomic_DNA"/>
</dbReference>
<dbReference type="AlphaFoldDB" id="A0A4Q1KZB5"/>
<comment type="cofactor">
    <cofactor evidence="1">
        <name>FAD</name>
        <dbReference type="ChEBI" id="CHEBI:57692"/>
    </cofactor>
</comment>
<dbReference type="EMBL" id="SDJR01000007">
    <property type="protein sequence ID" value="RXR25109.1"/>
    <property type="molecule type" value="Genomic_DNA"/>
</dbReference>
<dbReference type="PANTHER" id="PTHR42973">
    <property type="entry name" value="BINDING OXIDOREDUCTASE, PUTATIVE (AFU_ORTHOLOGUE AFUA_1G17690)-RELATED"/>
    <property type="match status" value="1"/>
</dbReference>
<evidence type="ECO:0000256" key="3">
    <source>
        <dbReference type="ARBA" id="ARBA00022630"/>
    </source>
</evidence>
<evidence type="ECO:0000313" key="9">
    <source>
        <dbReference type="Proteomes" id="UP000289805"/>
    </source>
</evidence>
<feature type="domain" description="FAD-binding PCMH-type" evidence="6">
    <location>
        <begin position="348"/>
        <end position="520"/>
    </location>
</feature>
<evidence type="ECO:0000256" key="1">
    <source>
        <dbReference type="ARBA" id="ARBA00001974"/>
    </source>
</evidence>
<dbReference type="InterPro" id="IPR011251">
    <property type="entry name" value="Luciferase-like_dom"/>
</dbReference>
<dbReference type="InterPro" id="IPR006094">
    <property type="entry name" value="Oxid_FAD_bind_N"/>
</dbReference>
<dbReference type="Pfam" id="PF00296">
    <property type="entry name" value="Bac_luciferase"/>
    <property type="match status" value="1"/>
</dbReference>
<keyword evidence="10" id="KW-1185">Reference proteome</keyword>
<evidence type="ECO:0000259" key="6">
    <source>
        <dbReference type="PROSITE" id="PS51387"/>
    </source>
</evidence>
<dbReference type="InterPro" id="IPR016166">
    <property type="entry name" value="FAD-bd_PCMH"/>
</dbReference>
<dbReference type="InterPro" id="IPR036318">
    <property type="entry name" value="FAD-bd_PCMH-like_sf"/>
</dbReference>
<keyword evidence="3" id="KW-0285">Flavoprotein</keyword>
<evidence type="ECO:0000313" key="8">
    <source>
        <dbReference type="EMBL" id="RXR35255.1"/>
    </source>
</evidence>
<protein>
    <submittedName>
        <fullName evidence="8">LLM class flavin-dependent oxidoreductase</fullName>
    </submittedName>
</protein>
<dbReference type="PANTHER" id="PTHR42973:SF39">
    <property type="entry name" value="FAD-BINDING PCMH-TYPE DOMAIN-CONTAINING PROTEIN"/>
    <property type="match status" value="1"/>
</dbReference>
<dbReference type="PROSITE" id="PS51387">
    <property type="entry name" value="FAD_PCMH"/>
    <property type="match status" value="1"/>
</dbReference>
<dbReference type="InterPro" id="IPR036661">
    <property type="entry name" value="Luciferase-like_sf"/>
</dbReference>
<evidence type="ECO:0000256" key="4">
    <source>
        <dbReference type="ARBA" id="ARBA00022827"/>
    </source>
</evidence>
<dbReference type="InterPro" id="IPR050416">
    <property type="entry name" value="FAD-linked_Oxidoreductase"/>
</dbReference>
<dbReference type="Gene3D" id="3.40.462.20">
    <property type="match status" value="1"/>
</dbReference>
<gene>
    <name evidence="7" type="ORF">EQW73_12580</name>
    <name evidence="8" type="ORF">EQW78_06550</name>
</gene>
<dbReference type="Proteomes" id="UP000289805">
    <property type="component" value="Unassembled WGS sequence"/>
</dbReference>
<dbReference type="Pfam" id="PF01565">
    <property type="entry name" value="FAD_binding_4"/>
    <property type="match status" value="1"/>
</dbReference>
<sequence length="758" mass="79923">MTDYGHDLVLGTFLTPQNSDPHAPVRLAQITENAGLDLVTFQDHPYQPAFLDAWTLMTWVAAATERVHVAANVHNLPLRPPAVLARSAASLDLLSGGRFAMGLGAGAFWDAIEAMGAQRLTPGEAVTALDEAVDIIRGIWDTSDRKPLRVHGTHHQVDGAKRGPAPAHDIPIWIGAVKPRMQRLIGRKGDGWLPSLSYLQPGDLATGNAVIDEAALAAGRDPSAVRRLVNVNGKFTANRLGYLQGPVEQWVEELGDLALSDGVSGFILATDDPREIQVLGEEVAPALRELVAAERRSAGTAPAGRRRGALALAARRDGIDYESLPAVLTERAVEPGDRAYDTVRHTYMRSGAPGIVLRPRTADEVAEAVVWAGEQGVPLAVRSAGHGISGRSTNDGGVLLDVGALNQVTVPDDGSHRVRLGAGGTWGQVAEALSPRGLAISSGDSGGVGVGGLATTGGIGLLGRKHGLTIDHVVAAEIVTADGRVRVVDAENDPELFWALRGAGGNMGVVTWVDVEATPVTDLVYSTMVLDASDTAGLLERWAATVESAPRELTSFLHMSGARGGRGPMAQLMTVWADDDTGAAIRALEALADSAPLLDHQAVLTPYSGIVRRADAQHSGGAEPGSRSGLIEHVDRAAARDLARFLDGGGAQLLQLRAVGGAVNDVAPDATAYAHRTQNFSVAAFGSRRGPGGIDGAWDELVHPHTDGLYLSFETDPRPERLREAFPEPTLSRLRQVKRQVDPTNLFSANFPIPPADA</sequence>
<dbReference type="CDD" id="cd01097">
    <property type="entry name" value="Tetrahydromethanopterin_reductase"/>
    <property type="match status" value="1"/>
</dbReference>
<dbReference type="Pfam" id="PF08031">
    <property type="entry name" value="BBE"/>
    <property type="match status" value="1"/>
</dbReference>
<dbReference type="Proteomes" id="UP000290517">
    <property type="component" value="Unassembled WGS sequence"/>
</dbReference>
<evidence type="ECO:0000313" key="7">
    <source>
        <dbReference type="EMBL" id="RXR25109.1"/>
    </source>
</evidence>
<dbReference type="InterPro" id="IPR016169">
    <property type="entry name" value="FAD-bd_PCMH_sub2"/>
</dbReference>
<name>A0A4Q1KZB5_9CELL</name>
<evidence type="ECO:0000256" key="2">
    <source>
        <dbReference type="ARBA" id="ARBA00005466"/>
    </source>
</evidence>
<dbReference type="InterPro" id="IPR012951">
    <property type="entry name" value="BBE"/>
</dbReference>
<dbReference type="GO" id="GO:0071949">
    <property type="term" value="F:FAD binding"/>
    <property type="evidence" value="ECO:0007669"/>
    <property type="project" value="InterPro"/>
</dbReference>
<dbReference type="Gene3D" id="3.30.43.10">
    <property type="entry name" value="Uridine Diphospho-n-acetylenolpyruvylglucosamine Reductase, domain 2"/>
    <property type="match status" value="1"/>
</dbReference>
<comment type="caution">
    <text evidence="8">The sequence shown here is derived from an EMBL/GenBank/DDBJ whole genome shotgun (WGS) entry which is preliminary data.</text>
</comment>
<accession>A0A4Q1KZB5</accession>
<dbReference type="OrthoDB" id="9775082at2"/>
<dbReference type="SUPFAM" id="SSF51679">
    <property type="entry name" value="Bacterial luciferase-like"/>
    <property type="match status" value="1"/>
</dbReference>
<dbReference type="GO" id="GO:0016705">
    <property type="term" value="F:oxidoreductase activity, acting on paired donors, with incorporation or reduction of molecular oxygen"/>
    <property type="evidence" value="ECO:0007669"/>
    <property type="project" value="InterPro"/>
</dbReference>
<dbReference type="Gene3D" id="3.30.465.10">
    <property type="match status" value="1"/>
</dbReference>
<dbReference type="InterPro" id="IPR016167">
    <property type="entry name" value="FAD-bd_PCMH_sub1"/>
</dbReference>
<evidence type="ECO:0000256" key="5">
    <source>
        <dbReference type="ARBA" id="ARBA00023002"/>
    </source>
</evidence>
<dbReference type="SUPFAM" id="SSF56176">
    <property type="entry name" value="FAD-binding/transporter-associated domain-like"/>
    <property type="match status" value="1"/>
</dbReference>
<keyword evidence="5" id="KW-0560">Oxidoreductase</keyword>
<dbReference type="RefSeq" id="WP_030152989.1">
    <property type="nucleotide sequence ID" value="NZ_JOFV01000019.1"/>
</dbReference>
<proteinExistence type="inferred from homology"/>
<keyword evidence="4" id="KW-0274">FAD</keyword>
<evidence type="ECO:0000313" key="10">
    <source>
        <dbReference type="Proteomes" id="UP000290517"/>
    </source>
</evidence>
<comment type="similarity">
    <text evidence="2">Belongs to the oxygen-dependent FAD-linked oxidoreductase family.</text>
</comment>
<dbReference type="STRING" id="1713.GCA_000718325_03301"/>
<reference evidence="9 10" key="1">
    <citation type="submission" date="2019-01" db="EMBL/GenBank/DDBJ databases">
        <title>Oerskovia turbata Genome sequencing and assembly.</title>
        <authorList>
            <person name="Dou T."/>
        </authorList>
    </citation>
    <scope>NUCLEOTIDE SEQUENCE [LARGE SCALE GENOMIC DNA]</scope>
    <source>
        <strain evidence="8 9">JCM12123</strain>
        <strain evidence="7 10">JCM3160</strain>
    </source>
</reference>
<organism evidence="8 9">
    <name type="scientific">Oerskovia turbata</name>
    <dbReference type="NCBI Taxonomy" id="1713"/>
    <lineage>
        <taxon>Bacteria</taxon>
        <taxon>Bacillati</taxon>
        <taxon>Actinomycetota</taxon>
        <taxon>Actinomycetes</taxon>
        <taxon>Micrococcales</taxon>
        <taxon>Cellulomonadaceae</taxon>
        <taxon>Oerskovia</taxon>
    </lineage>
</organism>